<dbReference type="InterPro" id="IPR018422">
    <property type="entry name" value="Cation/H_exchanger_CPA1"/>
</dbReference>
<keyword evidence="9 10" id="KW-0739">Sodium transport</keyword>
<evidence type="ECO:0000313" key="13">
    <source>
        <dbReference type="Proteomes" id="UP001596047"/>
    </source>
</evidence>
<feature type="transmembrane region" description="Helical" evidence="10">
    <location>
        <begin position="182"/>
        <end position="203"/>
    </location>
</feature>
<feature type="transmembrane region" description="Helical" evidence="10">
    <location>
        <begin position="238"/>
        <end position="253"/>
    </location>
</feature>
<feature type="transmembrane region" description="Helical" evidence="10">
    <location>
        <begin position="215"/>
        <end position="232"/>
    </location>
</feature>
<evidence type="ECO:0000313" key="12">
    <source>
        <dbReference type="EMBL" id="MFC5650217.1"/>
    </source>
</evidence>
<evidence type="ECO:0000259" key="11">
    <source>
        <dbReference type="Pfam" id="PF00999"/>
    </source>
</evidence>
<dbReference type="RefSeq" id="WP_379188767.1">
    <property type="nucleotide sequence ID" value="NZ_JBHSOW010000047.1"/>
</dbReference>
<evidence type="ECO:0000256" key="3">
    <source>
        <dbReference type="ARBA" id="ARBA00022475"/>
    </source>
</evidence>
<protein>
    <submittedName>
        <fullName evidence="12">Na+/H+ antiporter</fullName>
    </submittedName>
</protein>
<evidence type="ECO:0000256" key="2">
    <source>
        <dbReference type="ARBA" id="ARBA00022448"/>
    </source>
</evidence>
<dbReference type="NCBIfam" id="TIGR00831">
    <property type="entry name" value="a_cpa1"/>
    <property type="match status" value="1"/>
</dbReference>
<keyword evidence="5 10" id="KW-1133">Transmembrane helix</keyword>
<feature type="transmembrane region" description="Helical" evidence="10">
    <location>
        <begin position="108"/>
        <end position="134"/>
    </location>
</feature>
<dbReference type="EMBL" id="JBHSOW010000047">
    <property type="protein sequence ID" value="MFC5650217.1"/>
    <property type="molecule type" value="Genomic_DNA"/>
</dbReference>
<reference evidence="13" key="1">
    <citation type="journal article" date="2019" name="Int. J. Syst. Evol. Microbiol.">
        <title>The Global Catalogue of Microorganisms (GCM) 10K type strain sequencing project: providing services to taxonomists for standard genome sequencing and annotation.</title>
        <authorList>
            <consortium name="The Broad Institute Genomics Platform"/>
            <consortium name="The Broad Institute Genome Sequencing Center for Infectious Disease"/>
            <person name="Wu L."/>
            <person name="Ma J."/>
        </authorList>
    </citation>
    <scope>NUCLEOTIDE SEQUENCE [LARGE SCALE GENOMIC DNA]</scope>
    <source>
        <strain evidence="13">CGMCC 1.3240</strain>
    </source>
</reference>
<evidence type="ECO:0000256" key="10">
    <source>
        <dbReference type="RuleBase" id="RU366002"/>
    </source>
</evidence>
<evidence type="ECO:0000256" key="9">
    <source>
        <dbReference type="ARBA" id="ARBA00023201"/>
    </source>
</evidence>
<feature type="domain" description="Cation/H+ exchanger transmembrane" evidence="11">
    <location>
        <begin position="11"/>
        <end position="409"/>
    </location>
</feature>
<dbReference type="InterPro" id="IPR004705">
    <property type="entry name" value="Cation/H_exchanger_CPA1_bac"/>
</dbReference>
<evidence type="ECO:0000256" key="1">
    <source>
        <dbReference type="ARBA" id="ARBA00004651"/>
    </source>
</evidence>
<evidence type="ECO:0000256" key="8">
    <source>
        <dbReference type="ARBA" id="ARBA00023136"/>
    </source>
</evidence>
<keyword evidence="2 10" id="KW-0813">Transport</keyword>
<dbReference type="PANTHER" id="PTHR10110">
    <property type="entry name" value="SODIUM/HYDROGEN EXCHANGER"/>
    <property type="match status" value="1"/>
</dbReference>
<dbReference type="Gene3D" id="6.10.140.1330">
    <property type="match status" value="1"/>
</dbReference>
<dbReference type="Proteomes" id="UP001596047">
    <property type="component" value="Unassembled WGS sequence"/>
</dbReference>
<feature type="transmembrane region" description="Helical" evidence="10">
    <location>
        <begin position="32"/>
        <end position="65"/>
    </location>
</feature>
<proteinExistence type="inferred from homology"/>
<organism evidence="12 13">
    <name type="scientific">Paenibacillus solisilvae</name>
    <dbReference type="NCBI Taxonomy" id="2486751"/>
    <lineage>
        <taxon>Bacteria</taxon>
        <taxon>Bacillati</taxon>
        <taxon>Bacillota</taxon>
        <taxon>Bacilli</taxon>
        <taxon>Bacillales</taxon>
        <taxon>Paenibacillaceae</taxon>
        <taxon>Paenibacillus</taxon>
    </lineage>
</organism>
<comment type="subcellular location">
    <subcellularLocation>
        <location evidence="1 10">Cell membrane</location>
        <topology evidence="1 10">Multi-pass membrane protein</topology>
    </subcellularLocation>
</comment>
<feature type="transmembrane region" description="Helical" evidence="10">
    <location>
        <begin position="77"/>
        <end position="102"/>
    </location>
</feature>
<evidence type="ECO:0000256" key="7">
    <source>
        <dbReference type="ARBA" id="ARBA00023065"/>
    </source>
</evidence>
<feature type="transmembrane region" description="Helical" evidence="10">
    <location>
        <begin position="387"/>
        <end position="409"/>
    </location>
</feature>
<keyword evidence="3 10" id="KW-1003">Cell membrane</keyword>
<dbReference type="InterPro" id="IPR006153">
    <property type="entry name" value="Cation/H_exchanger_TM"/>
</dbReference>
<comment type="function">
    <text evidence="10">Na(+)/H(+) antiporter that extrudes sodium in exchange for external protons.</text>
</comment>
<comment type="similarity">
    <text evidence="10">Belongs to the monovalent cation:proton antiporter 1 (CPA1) transporter (TC 2.A.36) family.</text>
</comment>
<keyword evidence="4 10" id="KW-0812">Transmembrane</keyword>
<evidence type="ECO:0000256" key="4">
    <source>
        <dbReference type="ARBA" id="ARBA00022692"/>
    </source>
</evidence>
<name>A0ABW0VWG9_9BACL</name>
<accession>A0ABW0VWG9</accession>
<evidence type="ECO:0000256" key="6">
    <source>
        <dbReference type="ARBA" id="ARBA00023053"/>
    </source>
</evidence>
<keyword evidence="6 10" id="KW-0915">Sodium</keyword>
<feature type="transmembrane region" description="Helical" evidence="10">
    <location>
        <begin position="310"/>
        <end position="331"/>
    </location>
</feature>
<sequence length="678" mass="75677">MEIFLDLLALLSLIGISHVINRFIPFVPVPLIQITLGILIVIFVDIHLPLNPELFFVLFIAPILFNDGKLTPRDELWSLRASILLLAIGLVFITVIIGGYTIHALIPSIPIAAAFGLAAILSPTDAVAVSSMSARVHLPRAIHRLLEGEALMNDASGLVAFKFAVAAVVTGVFSVWQASVSFIVIAVGGLLFGVLLAVLLIWFRMLLRRFGMEDVTVHMLILILTPFLLYILAEDLGLSGILAAVAGGIVHAMEKDHARTEITELRVVSENTWSVILFVLNGLVFILLGLQIPEVMESIFKDTSYNNVKAVGYVLILYVLMIVIRFVWLYLVSRVNFSRRDNREKVSFRSIVLLSVSGVRGALTLAGAFSIPLFLDNGDVFPERSLIIFLAAGVILVSLIVASVALPLLTDKKGQQSEESDQDSENEAQIKAMEVAIASVRQVKNDYDELAVASVISYYERRIAELKMDRKRTNLDHAAKTRGMEIILHRHAIAVQLAYLQQLVKEGKVSREDARRLQAILRRVELVLTNRFRMLTMMLSSLINKLMTALFPGTQSKGERITMEEKISLRNLRIQTAEAAIADLSKYKGKEYESAVYPVIAHYRGIIVELRKQISAALDEDYEEKKKELQMGCIQAERNELQTLFEHGKISRKQLSKLQIQVSYRESNIIEENLEEQA</sequence>
<comment type="caution">
    <text evidence="12">The sequence shown here is derived from an EMBL/GenBank/DDBJ whole genome shotgun (WGS) entry which is preliminary data.</text>
</comment>
<feature type="transmembrane region" description="Helical" evidence="10">
    <location>
        <begin position="273"/>
        <end position="290"/>
    </location>
</feature>
<keyword evidence="10" id="KW-0050">Antiport</keyword>
<keyword evidence="13" id="KW-1185">Reference proteome</keyword>
<feature type="transmembrane region" description="Helical" evidence="10">
    <location>
        <begin position="155"/>
        <end position="176"/>
    </location>
</feature>
<evidence type="ECO:0000256" key="5">
    <source>
        <dbReference type="ARBA" id="ARBA00022989"/>
    </source>
</evidence>
<dbReference type="Pfam" id="PF00999">
    <property type="entry name" value="Na_H_Exchanger"/>
    <property type="match status" value="1"/>
</dbReference>
<dbReference type="PANTHER" id="PTHR10110:SF86">
    <property type="entry name" value="SODIUM_HYDROGEN EXCHANGER 7"/>
    <property type="match status" value="1"/>
</dbReference>
<keyword evidence="7 10" id="KW-0406">Ion transport</keyword>
<gene>
    <name evidence="12" type="ORF">ACFPYJ_13985</name>
</gene>
<feature type="transmembrane region" description="Helical" evidence="10">
    <location>
        <begin position="351"/>
        <end position="375"/>
    </location>
</feature>
<keyword evidence="8 10" id="KW-0472">Membrane</keyword>